<protein>
    <submittedName>
        <fullName evidence="2">Uncharacterized protein</fullName>
    </submittedName>
</protein>
<reference evidence="2" key="1">
    <citation type="submission" date="2021-01" db="EMBL/GenBank/DDBJ databases">
        <authorList>
            <consortium name="Genoscope - CEA"/>
            <person name="William W."/>
        </authorList>
    </citation>
    <scope>NUCLEOTIDE SEQUENCE</scope>
</reference>
<feature type="region of interest" description="Disordered" evidence="1">
    <location>
        <begin position="262"/>
        <end position="431"/>
    </location>
</feature>
<evidence type="ECO:0000313" key="3">
    <source>
        <dbReference type="Proteomes" id="UP000692954"/>
    </source>
</evidence>
<sequence>MKAQDNSFRLPALKLQPREYKFNLSQESIEQNQSKETIQQNVLNHYNPSPIRHRNKIMSVSVYNSQEKIKPSNQAKHFQNSEFITCQNTNNSISVVQTVRRYRSKLKKLVQHNQNRSEINSRDPRYFFFKEPSASIKLNNLQDSSKQVDKLLEERIKQLMTKVQMLISSQSFYQQKKYQAHLNVNLVKLQDEYDVLFQDFNEFYFSSKRIDSQIKNLLNHMQIIKKLLSPLQKPYGLCQKSSQSLHQNIFDSIQEDIKESATQRIDNSQINGRVEINNYNEDSENDDFDQEYSNSSEDNDENQNDQTTKNQKQQSKKKIKNQKSKGRIKQQGTMDSDKTKESQDQETIKFDDQGNQIISPNKRRRKVSQISNNGNSNEDQQEEIKDGENQEISENCQKQKNQQSKIASRRRTVLNGDGSTQSDEEQNSVNNNNEMIIHEEELSENEQESEVRNLKRNDKFTKQQVELDYKLNRDILICDQQDEYQEQEGCQSFRQERFLIQHPNHEMNSVSILDRFIRLDNIYDYKFLQSWNYHIAKIRQAKFLDEFDI</sequence>
<feature type="compositionally biased region" description="Basic and acidic residues" evidence="1">
    <location>
        <begin position="335"/>
        <end position="352"/>
    </location>
</feature>
<organism evidence="2 3">
    <name type="scientific">Paramecium sonneborni</name>
    <dbReference type="NCBI Taxonomy" id="65129"/>
    <lineage>
        <taxon>Eukaryota</taxon>
        <taxon>Sar</taxon>
        <taxon>Alveolata</taxon>
        <taxon>Ciliophora</taxon>
        <taxon>Intramacronucleata</taxon>
        <taxon>Oligohymenophorea</taxon>
        <taxon>Peniculida</taxon>
        <taxon>Parameciidae</taxon>
        <taxon>Paramecium</taxon>
    </lineage>
</organism>
<feature type="compositionally biased region" description="Polar residues" evidence="1">
    <location>
        <begin position="368"/>
        <end position="378"/>
    </location>
</feature>
<name>A0A8S1M635_9CILI</name>
<feature type="compositionally biased region" description="Low complexity" evidence="1">
    <location>
        <begin position="304"/>
        <end position="313"/>
    </location>
</feature>
<feature type="compositionally biased region" description="Polar residues" evidence="1">
    <location>
        <begin position="390"/>
        <end position="406"/>
    </location>
</feature>
<feature type="compositionally biased region" description="Basic residues" evidence="1">
    <location>
        <begin position="314"/>
        <end position="328"/>
    </location>
</feature>
<proteinExistence type="predicted"/>
<dbReference type="AlphaFoldDB" id="A0A8S1M635"/>
<dbReference type="Proteomes" id="UP000692954">
    <property type="component" value="Unassembled WGS sequence"/>
</dbReference>
<evidence type="ECO:0000256" key="1">
    <source>
        <dbReference type="SAM" id="MobiDB-lite"/>
    </source>
</evidence>
<dbReference type="OrthoDB" id="305853at2759"/>
<gene>
    <name evidence="2" type="ORF">PSON_ATCC_30995.1.T0300300</name>
</gene>
<feature type="compositionally biased region" description="Acidic residues" evidence="1">
    <location>
        <begin position="281"/>
        <end position="290"/>
    </location>
</feature>
<comment type="caution">
    <text evidence="2">The sequence shown here is derived from an EMBL/GenBank/DDBJ whole genome shotgun (WGS) entry which is preliminary data.</text>
</comment>
<dbReference type="EMBL" id="CAJJDN010000030">
    <property type="protein sequence ID" value="CAD8073373.1"/>
    <property type="molecule type" value="Genomic_DNA"/>
</dbReference>
<accession>A0A8S1M635</accession>
<keyword evidence="3" id="KW-1185">Reference proteome</keyword>
<feature type="compositionally biased region" description="Polar residues" evidence="1">
    <location>
        <begin position="262"/>
        <end position="271"/>
    </location>
</feature>
<evidence type="ECO:0000313" key="2">
    <source>
        <dbReference type="EMBL" id="CAD8073373.1"/>
    </source>
</evidence>